<evidence type="ECO:0000256" key="4">
    <source>
        <dbReference type="SAM" id="MobiDB-lite"/>
    </source>
</evidence>
<dbReference type="SUPFAM" id="SSF57850">
    <property type="entry name" value="RING/U-box"/>
    <property type="match status" value="1"/>
</dbReference>
<proteinExistence type="predicted"/>
<sequence>MASGANQPHYSPSTYPTTTTHGVKRSHAAMEVSHRSSISPLFEPLDDPPPPNRSHLVLPPLVPTIRSPAQNMAPPNQRRGLDYRRPVIGGFGQSRGGEVVDLTNSDEEDEGLEDEDEGGWRVAAQARQRPSTSAHPVIDLSADSSPVEHAERTRSTPEHTRRTPYLEGRRPPSLVREGSSDVMFMQIRQRHDDRRAREQREERNQDHGSPSPARRIPRRMPRSLFDSDAEAEADEPIDLTDDDDVIFVSATRNTTRPDQQERSAMAQARRAAHRAEMARRTEQARRTRNHIERVQMLLNGDGSNQPNPHPTDYLRRHVYPAVAATFGAVTQYLPRGGSNPSRTVTQGFVPPGAMDYNATAFDIGFNEPPRAQAQPFVVPPPDKAADGFTRSPAEDEVVVCPNCGDELALGNTDEKRSVWVVKGCGHVYCGHCILNRAGAKKSSGKGKQRETGTPQPQVKPFRMCVVKGCDSKMVGKNTLIQLFL</sequence>
<feature type="compositionally biased region" description="Acidic residues" evidence="4">
    <location>
        <begin position="104"/>
        <end position="117"/>
    </location>
</feature>
<name>A0A6A6GJH4_9PEZI</name>
<dbReference type="OrthoDB" id="2398441at2759"/>
<organism evidence="5 6">
    <name type="scientific">Elsinoe ampelina</name>
    <dbReference type="NCBI Taxonomy" id="302913"/>
    <lineage>
        <taxon>Eukaryota</taxon>
        <taxon>Fungi</taxon>
        <taxon>Dikarya</taxon>
        <taxon>Ascomycota</taxon>
        <taxon>Pezizomycotina</taxon>
        <taxon>Dothideomycetes</taxon>
        <taxon>Dothideomycetidae</taxon>
        <taxon>Myriangiales</taxon>
        <taxon>Elsinoaceae</taxon>
        <taxon>Elsinoe</taxon>
    </lineage>
</organism>
<dbReference type="GO" id="GO:0008270">
    <property type="term" value="F:zinc ion binding"/>
    <property type="evidence" value="ECO:0007669"/>
    <property type="project" value="UniProtKB-KW"/>
</dbReference>
<dbReference type="GO" id="GO:0004842">
    <property type="term" value="F:ubiquitin-protein transferase activity"/>
    <property type="evidence" value="ECO:0007669"/>
    <property type="project" value="TreeGrafter"/>
</dbReference>
<feature type="compositionally biased region" description="Basic and acidic residues" evidence="4">
    <location>
        <begin position="146"/>
        <end position="161"/>
    </location>
</feature>
<evidence type="ECO:0000256" key="1">
    <source>
        <dbReference type="ARBA" id="ARBA00022723"/>
    </source>
</evidence>
<keyword evidence="6" id="KW-1185">Reference proteome</keyword>
<dbReference type="InterPro" id="IPR017907">
    <property type="entry name" value="Znf_RING_CS"/>
</dbReference>
<dbReference type="InterPro" id="IPR038886">
    <property type="entry name" value="E3_SLX5/Rfp1"/>
</dbReference>
<evidence type="ECO:0000256" key="2">
    <source>
        <dbReference type="ARBA" id="ARBA00022771"/>
    </source>
</evidence>
<keyword evidence="3" id="KW-0862">Zinc</keyword>
<evidence type="ECO:0000313" key="6">
    <source>
        <dbReference type="Proteomes" id="UP000799538"/>
    </source>
</evidence>
<feature type="region of interest" description="Disordered" evidence="4">
    <location>
        <begin position="65"/>
        <end position="84"/>
    </location>
</feature>
<dbReference type="Proteomes" id="UP000799538">
    <property type="component" value="Unassembled WGS sequence"/>
</dbReference>
<accession>A0A6A6GJH4</accession>
<feature type="compositionally biased region" description="Basic and acidic residues" evidence="4">
    <location>
        <begin position="189"/>
        <end position="206"/>
    </location>
</feature>
<evidence type="ECO:0008006" key="7">
    <source>
        <dbReference type="Google" id="ProtNLM"/>
    </source>
</evidence>
<dbReference type="PANTHER" id="PTHR28042:SF1">
    <property type="entry name" value="E3 UBIQUITIN-PROTEIN LIGASE COMPLEX SLX5-SLX8 SUBUNIT SLX5"/>
    <property type="match status" value="1"/>
</dbReference>
<evidence type="ECO:0000313" key="5">
    <source>
        <dbReference type="EMBL" id="KAF2225904.1"/>
    </source>
</evidence>
<keyword evidence="1" id="KW-0479">Metal-binding</keyword>
<dbReference type="PROSITE" id="PS00518">
    <property type="entry name" value="ZF_RING_1"/>
    <property type="match status" value="1"/>
</dbReference>
<feature type="compositionally biased region" description="Low complexity" evidence="4">
    <location>
        <begin position="8"/>
        <end position="21"/>
    </location>
</feature>
<keyword evidence="2" id="KW-0863">Zinc-finger</keyword>
<feature type="region of interest" description="Disordered" evidence="4">
    <location>
        <begin position="1"/>
        <end position="54"/>
    </location>
</feature>
<evidence type="ECO:0000256" key="3">
    <source>
        <dbReference type="ARBA" id="ARBA00022833"/>
    </source>
</evidence>
<protein>
    <recommendedName>
        <fullName evidence="7">RING-type domain-containing protein</fullName>
    </recommendedName>
</protein>
<dbReference type="AlphaFoldDB" id="A0A6A6GJH4"/>
<dbReference type="EMBL" id="ML992503">
    <property type="protein sequence ID" value="KAF2225904.1"/>
    <property type="molecule type" value="Genomic_DNA"/>
</dbReference>
<reference evidence="6" key="1">
    <citation type="journal article" date="2020" name="Stud. Mycol.">
        <title>101 Dothideomycetes genomes: A test case for predicting lifestyles and emergence of pathogens.</title>
        <authorList>
            <person name="Haridas S."/>
            <person name="Albert R."/>
            <person name="Binder M."/>
            <person name="Bloem J."/>
            <person name="LaButti K."/>
            <person name="Salamov A."/>
            <person name="Andreopoulos B."/>
            <person name="Baker S."/>
            <person name="Barry K."/>
            <person name="Bills G."/>
            <person name="Bluhm B."/>
            <person name="Cannon C."/>
            <person name="Castanera R."/>
            <person name="Culley D."/>
            <person name="Daum C."/>
            <person name="Ezra D."/>
            <person name="Gonzalez J."/>
            <person name="Henrissat B."/>
            <person name="Kuo A."/>
            <person name="Liang C."/>
            <person name="Lipzen A."/>
            <person name="Lutzoni F."/>
            <person name="Magnuson J."/>
            <person name="Mondo S."/>
            <person name="Nolan M."/>
            <person name="Ohm R."/>
            <person name="Pangilinan J."/>
            <person name="Park H.-J."/>
            <person name="Ramirez L."/>
            <person name="Alfaro M."/>
            <person name="Sun H."/>
            <person name="Tritt A."/>
            <person name="Yoshinaga Y."/>
            <person name="Zwiers L.-H."/>
            <person name="Turgeon B."/>
            <person name="Goodwin S."/>
            <person name="Spatafora J."/>
            <person name="Crous P."/>
            <person name="Grigoriev I."/>
        </authorList>
    </citation>
    <scope>NUCLEOTIDE SEQUENCE [LARGE SCALE GENOMIC DNA]</scope>
    <source>
        <strain evidence="6">CECT 20119</strain>
    </source>
</reference>
<dbReference type="GO" id="GO:0033768">
    <property type="term" value="C:SUMO-targeted ubiquitin ligase complex"/>
    <property type="evidence" value="ECO:0007669"/>
    <property type="project" value="TreeGrafter"/>
</dbReference>
<feature type="region of interest" description="Disordered" evidence="4">
    <location>
        <begin position="90"/>
        <end position="221"/>
    </location>
</feature>
<dbReference type="PANTHER" id="PTHR28042">
    <property type="entry name" value="E3 UBIQUITIN-PROTEIN LIGASE COMPLEX SLX5-SLX8 SUBUNIT SLX5"/>
    <property type="match status" value="1"/>
</dbReference>
<gene>
    <name evidence="5" type="ORF">BDZ85DRAFT_258280</name>
</gene>